<evidence type="ECO:0000256" key="5">
    <source>
        <dbReference type="SAM" id="MobiDB-lite"/>
    </source>
</evidence>
<evidence type="ECO:0000256" key="3">
    <source>
        <dbReference type="ARBA" id="ARBA00023066"/>
    </source>
</evidence>
<dbReference type="PANTHER" id="PTHR11570">
    <property type="entry name" value="S-ADENOSYLMETHIONINE DECARBOXYLASE"/>
    <property type="match status" value="1"/>
</dbReference>
<dbReference type="InterPro" id="IPR048283">
    <property type="entry name" value="AdoMetDC-like"/>
</dbReference>
<dbReference type="EMBL" id="JADGJD010000075">
    <property type="protein sequence ID" value="KAJ3055513.1"/>
    <property type="molecule type" value="Genomic_DNA"/>
</dbReference>
<keyword evidence="7" id="KW-1185">Reference proteome</keyword>
<dbReference type="GO" id="GO:0004014">
    <property type="term" value="F:adenosylmethionine decarboxylase activity"/>
    <property type="evidence" value="ECO:0007669"/>
    <property type="project" value="InterPro"/>
</dbReference>
<dbReference type="GO" id="GO:0005829">
    <property type="term" value="C:cytosol"/>
    <property type="evidence" value="ECO:0007669"/>
    <property type="project" value="TreeGrafter"/>
</dbReference>
<dbReference type="GO" id="GO:0008295">
    <property type="term" value="P:spermidine biosynthetic process"/>
    <property type="evidence" value="ECO:0007669"/>
    <property type="project" value="UniProtKB-KW"/>
</dbReference>
<evidence type="ECO:0000256" key="2">
    <source>
        <dbReference type="ARBA" id="ARBA00008466"/>
    </source>
</evidence>
<dbReference type="SUPFAM" id="SSF56276">
    <property type="entry name" value="S-adenosylmethionine decarboxylase"/>
    <property type="match status" value="1"/>
</dbReference>
<dbReference type="GO" id="GO:0006597">
    <property type="term" value="P:spermine biosynthetic process"/>
    <property type="evidence" value="ECO:0007669"/>
    <property type="project" value="TreeGrafter"/>
</dbReference>
<dbReference type="PROSITE" id="PS01336">
    <property type="entry name" value="ADOMETDC"/>
    <property type="match status" value="1"/>
</dbReference>
<comment type="caution">
    <text evidence="6">The sequence shown here is derived from an EMBL/GenBank/DDBJ whole genome shotgun (WGS) entry which is preliminary data.</text>
</comment>
<keyword evidence="3" id="KW-0745">Spermidine biosynthesis</keyword>
<feature type="region of interest" description="Disordered" evidence="5">
    <location>
        <begin position="250"/>
        <end position="275"/>
    </location>
</feature>
<protein>
    <submittedName>
        <fullName evidence="6">Spermidine resistance protein</fullName>
    </submittedName>
</protein>
<sequence length="477" mass="53472">MIIKDSPICGSGAAPPPPTTLPSISQHIFSITQPEPLPDESAGKQTQCGFEGPEKLFEIWFRPVNGQDADESFGNLHTPTHAYPNDAFRDESGGWHYRKTGLRTVQRDVWEQMLSIVQCQVLNVIENESCTAYLLSESSMFVYPNRLILKTCGTTTLLHAVSRILEIAAEHCGFHDINAVFYSRKAFLYPEKQAWPHGRWSDEVTYLDKLFPNDTYETSGYVLGNINGDHWCLYMCTPLGAGLDLDGVELSDSSSSRSGESDGESSGADEDEEEEDVTLEILMTQLDPEAMKPFWRTAMELRAAKEGGGEKVLKEGAKRVYRETGIEMIYPNADVDHYLFDPCGYSLNGLLGPYYFTIHVTPENICSYASFETTIPAKNFYRRTRPGSETEFESFDDVISRVIDCFKPGRFSTTLFTRKAAGHKHHASGLMQGNIKGFRCRDRIVQSLGKWDLVFSHYDRARVAARKVVKGKSGAAR</sequence>
<keyword evidence="4" id="KW-0620">Polyamine biosynthesis</keyword>
<comment type="similarity">
    <text evidence="2">Belongs to the eukaryotic AdoMetDC family.</text>
</comment>
<dbReference type="PANTHER" id="PTHR11570:SF0">
    <property type="entry name" value="S-ADENOSYLMETHIONINE DECARBOXYLASE PROENZYME"/>
    <property type="match status" value="1"/>
</dbReference>
<dbReference type="Gene3D" id="3.60.90.10">
    <property type="entry name" value="S-adenosylmethionine decarboxylase"/>
    <property type="match status" value="1"/>
</dbReference>
<dbReference type="AlphaFoldDB" id="A0AAD5X7H2"/>
<accession>A0AAD5X7H2</accession>
<dbReference type="Proteomes" id="UP001212841">
    <property type="component" value="Unassembled WGS sequence"/>
</dbReference>
<evidence type="ECO:0000313" key="7">
    <source>
        <dbReference type="Proteomes" id="UP001212841"/>
    </source>
</evidence>
<organism evidence="6 7">
    <name type="scientific">Rhizophlyctis rosea</name>
    <dbReference type="NCBI Taxonomy" id="64517"/>
    <lineage>
        <taxon>Eukaryota</taxon>
        <taxon>Fungi</taxon>
        <taxon>Fungi incertae sedis</taxon>
        <taxon>Chytridiomycota</taxon>
        <taxon>Chytridiomycota incertae sedis</taxon>
        <taxon>Chytridiomycetes</taxon>
        <taxon>Rhizophlyctidales</taxon>
        <taxon>Rhizophlyctidaceae</taxon>
        <taxon>Rhizophlyctis</taxon>
    </lineage>
</organism>
<feature type="compositionally biased region" description="Acidic residues" evidence="5">
    <location>
        <begin position="261"/>
        <end position="275"/>
    </location>
</feature>
<evidence type="ECO:0000256" key="1">
    <source>
        <dbReference type="ARBA" id="ARBA00004911"/>
    </source>
</evidence>
<dbReference type="InterPro" id="IPR018166">
    <property type="entry name" value="S-AdoMet_deCO2ase_CS"/>
</dbReference>
<name>A0AAD5X7H2_9FUNG</name>
<evidence type="ECO:0000256" key="4">
    <source>
        <dbReference type="ARBA" id="ARBA00023115"/>
    </source>
</evidence>
<gene>
    <name evidence="6" type="primary">SPE2</name>
    <name evidence="6" type="ORF">HK097_010288</name>
</gene>
<dbReference type="InterPro" id="IPR016067">
    <property type="entry name" value="S-AdoMet_deCO2ase_core"/>
</dbReference>
<evidence type="ECO:0000313" key="6">
    <source>
        <dbReference type="EMBL" id="KAJ3055513.1"/>
    </source>
</evidence>
<proteinExistence type="inferred from homology"/>
<comment type="pathway">
    <text evidence="1">Amine and polyamine biosynthesis; S-adenosylmethioninamine biosynthesis; S-adenosylmethioninamine from S-adenosyl-L-methionine: step 1/1.</text>
</comment>
<feature type="region of interest" description="Disordered" evidence="5">
    <location>
        <begin position="1"/>
        <end position="23"/>
    </location>
</feature>
<dbReference type="Pfam" id="PF01536">
    <property type="entry name" value="SAM_decarbox"/>
    <property type="match status" value="1"/>
</dbReference>
<reference evidence="6" key="1">
    <citation type="submission" date="2020-05" db="EMBL/GenBank/DDBJ databases">
        <title>Phylogenomic resolution of chytrid fungi.</title>
        <authorList>
            <person name="Stajich J.E."/>
            <person name="Amses K."/>
            <person name="Simmons R."/>
            <person name="Seto K."/>
            <person name="Myers J."/>
            <person name="Bonds A."/>
            <person name="Quandt C.A."/>
            <person name="Barry K."/>
            <person name="Liu P."/>
            <person name="Grigoriev I."/>
            <person name="Longcore J.E."/>
            <person name="James T.Y."/>
        </authorList>
    </citation>
    <scope>NUCLEOTIDE SEQUENCE</scope>
    <source>
        <strain evidence="6">JEL0318</strain>
    </source>
</reference>